<evidence type="ECO:0000313" key="2">
    <source>
        <dbReference type="Proteomes" id="UP001623348"/>
    </source>
</evidence>
<accession>A0ABC9XJQ3</accession>
<comment type="caution">
    <text evidence="1">The sequence shown here is derived from an EMBL/GenBank/DDBJ whole genome shotgun (WGS) entry which is preliminary data.</text>
</comment>
<keyword evidence="2" id="KW-1185">Reference proteome</keyword>
<dbReference type="PANTHER" id="PTHR33332">
    <property type="entry name" value="REVERSE TRANSCRIPTASE DOMAIN-CONTAINING PROTEIN"/>
    <property type="match status" value="1"/>
</dbReference>
<dbReference type="Proteomes" id="UP001623348">
    <property type="component" value="Unassembled WGS sequence"/>
</dbReference>
<dbReference type="EMBL" id="BAAFJT010000019">
    <property type="protein sequence ID" value="GAB0197924.1"/>
    <property type="molecule type" value="Genomic_DNA"/>
</dbReference>
<organism evidence="1 2">
    <name type="scientific">Grus japonensis</name>
    <name type="common">Japanese crane</name>
    <name type="synonym">Red-crowned crane</name>
    <dbReference type="NCBI Taxonomy" id="30415"/>
    <lineage>
        <taxon>Eukaryota</taxon>
        <taxon>Metazoa</taxon>
        <taxon>Chordata</taxon>
        <taxon>Craniata</taxon>
        <taxon>Vertebrata</taxon>
        <taxon>Euteleostomi</taxon>
        <taxon>Archelosauria</taxon>
        <taxon>Archosauria</taxon>
        <taxon>Dinosauria</taxon>
        <taxon>Saurischia</taxon>
        <taxon>Theropoda</taxon>
        <taxon>Coelurosauria</taxon>
        <taxon>Aves</taxon>
        <taxon>Neognathae</taxon>
        <taxon>Neoaves</taxon>
        <taxon>Gruiformes</taxon>
        <taxon>Gruidae</taxon>
        <taxon>Grus</taxon>
    </lineage>
</organism>
<keyword evidence="1" id="KW-0649">Protein kinase inhibitor</keyword>
<sequence>MHLSMLMELANVTAKGLSIIFQRRQRSVKPLYKKDIEVLEQVQRAVTKLVKRLENVSDEERLRELGLFSLEKRRIRGDLIAVYNYLQGACSQGPTLFHTFINDTDSGIECTLSKFVDDTKLSGAANTLEGRGGIQRDLNRLEEWDHVNIMKFNQAKCKGPTLFHTFINDTDSGIECTLSKFVDDTELSGAANTLEGRGGIQRDLNRLEEWDHVNIMKFNQAKCKTEAVTVALTPKAIAYPQAPQSVAISRLAKQPQSLLFTPNALSKQPQHHQDLR</sequence>
<dbReference type="AlphaFoldDB" id="A0ABC9XJQ3"/>
<reference evidence="1 2" key="1">
    <citation type="submission" date="2024-06" db="EMBL/GenBank/DDBJ databases">
        <title>The draft genome of Grus japonensis, version 3.</title>
        <authorList>
            <person name="Nabeshima K."/>
            <person name="Suzuki S."/>
            <person name="Onuma M."/>
        </authorList>
    </citation>
    <scope>NUCLEOTIDE SEQUENCE [LARGE SCALE GENOMIC DNA]</scope>
    <source>
        <strain evidence="1 2">451A</strain>
    </source>
</reference>
<gene>
    <name evidence="1" type="ORF">GRJ2_002257800</name>
</gene>
<evidence type="ECO:0000313" key="1">
    <source>
        <dbReference type="EMBL" id="GAB0197924.1"/>
    </source>
</evidence>
<dbReference type="GO" id="GO:0004860">
    <property type="term" value="F:protein kinase inhibitor activity"/>
    <property type="evidence" value="ECO:0007669"/>
    <property type="project" value="UniProtKB-KW"/>
</dbReference>
<proteinExistence type="predicted"/>
<name>A0ABC9XJQ3_GRUJA</name>
<protein>
    <submittedName>
        <fullName evidence="1">cAMP-dependent protein kinase inhibitor alpha</fullName>
    </submittedName>
</protein>